<sequence length="197" mass="22719">MAAMSLRGKSPCNSTYERMTDFSKPNNLENVVSPRSILTFMRKGLQTDYKDSGVKIKSAPSNDVPRKAAVKMKMINNVLPESKEEVIKPEARRAHRVSGFNPDENNGLAKIFTEKLEKPSMKAGENYKAKITVEMSRFRDRLRHKLLRHNRLRTNTQDWDAEADFDCIDFFENDCQVYSVRRGTSKSTEPGKVRFFY</sequence>
<dbReference type="EMBL" id="HBHP01001884">
    <property type="protein sequence ID" value="CAD9746292.1"/>
    <property type="molecule type" value="Transcribed_RNA"/>
</dbReference>
<reference evidence="1" key="1">
    <citation type="submission" date="2021-01" db="EMBL/GenBank/DDBJ databases">
        <authorList>
            <person name="Corre E."/>
            <person name="Pelletier E."/>
            <person name="Niang G."/>
            <person name="Scheremetjew M."/>
            <person name="Finn R."/>
            <person name="Kale V."/>
            <person name="Holt S."/>
            <person name="Cochrane G."/>
            <person name="Meng A."/>
            <person name="Brown T."/>
            <person name="Cohen L."/>
        </authorList>
    </citation>
    <scope>NUCLEOTIDE SEQUENCE</scope>
    <source>
        <strain evidence="1">CCMP622</strain>
    </source>
</reference>
<name>A0A7S2THG8_9EUKA</name>
<organism evidence="1">
    <name type="scientific">Lotharella oceanica</name>
    <dbReference type="NCBI Taxonomy" id="641309"/>
    <lineage>
        <taxon>Eukaryota</taxon>
        <taxon>Sar</taxon>
        <taxon>Rhizaria</taxon>
        <taxon>Cercozoa</taxon>
        <taxon>Chlorarachniophyceae</taxon>
        <taxon>Lotharella</taxon>
    </lineage>
</organism>
<dbReference type="AlphaFoldDB" id="A0A7S2THG8"/>
<accession>A0A7S2THG8</accession>
<evidence type="ECO:0000313" key="1">
    <source>
        <dbReference type="EMBL" id="CAD9746292.1"/>
    </source>
</evidence>
<proteinExistence type="predicted"/>
<gene>
    <name evidence="1" type="ORF">LSP00402_LOCUS1225</name>
</gene>
<protein>
    <submittedName>
        <fullName evidence="1">Uncharacterized protein</fullName>
    </submittedName>
</protein>